<evidence type="ECO:0000313" key="3">
    <source>
        <dbReference type="Proteomes" id="UP000006039"/>
    </source>
</evidence>
<dbReference type="RefSeq" id="XP_009218894.1">
    <property type="nucleotide sequence ID" value="XM_009220630.1"/>
</dbReference>
<dbReference type="HOGENOM" id="CLU_2512753_0_0_1"/>
<reference evidence="3" key="1">
    <citation type="submission" date="2010-07" db="EMBL/GenBank/DDBJ databases">
        <title>The genome sequence of Gaeumannomyces graminis var. tritici strain R3-111a-1.</title>
        <authorList>
            <consortium name="The Broad Institute Genome Sequencing Platform"/>
            <person name="Ma L.-J."/>
            <person name="Dead R."/>
            <person name="Young S."/>
            <person name="Zeng Q."/>
            <person name="Koehrsen M."/>
            <person name="Alvarado L."/>
            <person name="Berlin A."/>
            <person name="Chapman S.B."/>
            <person name="Chen Z."/>
            <person name="Freedman E."/>
            <person name="Gellesch M."/>
            <person name="Goldberg J."/>
            <person name="Griggs A."/>
            <person name="Gujja S."/>
            <person name="Heilman E.R."/>
            <person name="Heiman D."/>
            <person name="Hepburn T."/>
            <person name="Howarth C."/>
            <person name="Jen D."/>
            <person name="Larson L."/>
            <person name="Mehta T."/>
            <person name="Neiman D."/>
            <person name="Pearson M."/>
            <person name="Roberts A."/>
            <person name="Saif S."/>
            <person name="Shea T."/>
            <person name="Shenoy N."/>
            <person name="Sisk P."/>
            <person name="Stolte C."/>
            <person name="Sykes S."/>
            <person name="Walk T."/>
            <person name="White J."/>
            <person name="Yandava C."/>
            <person name="Haas B."/>
            <person name="Nusbaum C."/>
            <person name="Birren B."/>
        </authorList>
    </citation>
    <scope>NUCLEOTIDE SEQUENCE [LARGE SCALE GENOMIC DNA]</scope>
    <source>
        <strain evidence="3">R3-111a-1</strain>
    </source>
</reference>
<reference evidence="1" key="3">
    <citation type="submission" date="2010-09" db="EMBL/GenBank/DDBJ databases">
        <title>Annotation of Gaeumannomyces graminis var. tritici R3-111a-1.</title>
        <authorList>
            <consortium name="The Broad Institute Genome Sequencing Platform"/>
            <person name="Ma L.-J."/>
            <person name="Dead R."/>
            <person name="Young S.K."/>
            <person name="Zeng Q."/>
            <person name="Gargeya S."/>
            <person name="Fitzgerald M."/>
            <person name="Haas B."/>
            <person name="Abouelleil A."/>
            <person name="Alvarado L."/>
            <person name="Arachchi H.M."/>
            <person name="Berlin A."/>
            <person name="Brown A."/>
            <person name="Chapman S.B."/>
            <person name="Chen Z."/>
            <person name="Dunbar C."/>
            <person name="Freedman E."/>
            <person name="Gearin G."/>
            <person name="Gellesch M."/>
            <person name="Goldberg J."/>
            <person name="Griggs A."/>
            <person name="Gujja S."/>
            <person name="Heiman D."/>
            <person name="Howarth C."/>
            <person name="Larson L."/>
            <person name="Lui A."/>
            <person name="MacDonald P.J.P."/>
            <person name="Mehta T."/>
            <person name="Montmayeur A."/>
            <person name="Murphy C."/>
            <person name="Neiman D."/>
            <person name="Pearson M."/>
            <person name="Priest M."/>
            <person name="Roberts A."/>
            <person name="Saif S."/>
            <person name="Shea T."/>
            <person name="Shenoy N."/>
            <person name="Sisk P."/>
            <person name="Stolte C."/>
            <person name="Sykes S."/>
            <person name="Yandava C."/>
            <person name="Wortman J."/>
            <person name="Nusbaum C."/>
            <person name="Birren B."/>
        </authorList>
    </citation>
    <scope>NUCLEOTIDE SEQUENCE</scope>
    <source>
        <strain evidence="1">R3-111a-1</strain>
    </source>
</reference>
<reference evidence="2" key="5">
    <citation type="submission" date="2018-04" db="UniProtKB">
        <authorList>
            <consortium name="EnsemblFungi"/>
        </authorList>
    </citation>
    <scope>IDENTIFICATION</scope>
    <source>
        <strain evidence="2">R3-111a-1</strain>
    </source>
</reference>
<gene>
    <name evidence="2" type="primary">20343312</name>
    <name evidence="1" type="ORF">GGTG_02854</name>
</gene>
<dbReference type="AlphaFoldDB" id="J3NNJ7"/>
<dbReference type="EMBL" id="GL385396">
    <property type="protein sequence ID" value="EJT77749.1"/>
    <property type="molecule type" value="Genomic_DNA"/>
</dbReference>
<keyword evidence="3" id="KW-1185">Reference proteome</keyword>
<dbReference type="GeneID" id="20343312"/>
<organism evidence="1">
    <name type="scientific">Gaeumannomyces tritici (strain R3-111a-1)</name>
    <name type="common">Wheat and barley take-all root rot fungus</name>
    <name type="synonym">Gaeumannomyces graminis var. tritici</name>
    <dbReference type="NCBI Taxonomy" id="644352"/>
    <lineage>
        <taxon>Eukaryota</taxon>
        <taxon>Fungi</taxon>
        <taxon>Dikarya</taxon>
        <taxon>Ascomycota</taxon>
        <taxon>Pezizomycotina</taxon>
        <taxon>Sordariomycetes</taxon>
        <taxon>Sordariomycetidae</taxon>
        <taxon>Magnaporthales</taxon>
        <taxon>Magnaporthaceae</taxon>
        <taxon>Gaeumannomyces</taxon>
    </lineage>
</organism>
<accession>J3NNJ7</accession>
<proteinExistence type="predicted"/>
<reference evidence="2" key="4">
    <citation type="journal article" date="2015" name="G3 (Bethesda)">
        <title>Genome sequences of three phytopathogenic species of the Magnaporthaceae family of fungi.</title>
        <authorList>
            <person name="Okagaki L.H."/>
            <person name="Nunes C.C."/>
            <person name="Sailsbery J."/>
            <person name="Clay B."/>
            <person name="Brown D."/>
            <person name="John T."/>
            <person name="Oh Y."/>
            <person name="Young N."/>
            <person name="Fitzgerald M."/>
            <person name="Haas B.J."/>
            <person name="Zeng Q."/>
            <person name="Young S."/>
            <person name="Adiconis X."/>
            <person name="Fan L."/>
            <person name="Levin J.Z."/>
            <person name="Mitchell T.K."/>
            <person name="Okubara P.A."/>
            <person name="Farman M.L."/>
            <person name="Kohn L.M."/>
            <person name="Birren B."/>
            <person name="Ma L.-J."/>
            <person name="Dean R.A."/>
        </authorList>
    </citation>
    <scope>NUCLEOTIDE SEQUENCE</scope>
    <source>
        <strain evidence="2">R3-111a-1</strain>
    </source>
</reference>
<evidence type="ECO:0000313" key="1">
    <source>
        <dbReference type="EMBL" id="EJT77749.1"/>
    </source>
</evidence>
<dbReference type="EnsemblFungi" id="EJT77749">
    <property type="protein sequence ID" value="EJT77749"/>
    <property type="gene ID" value="GGTG_02854"/>
</dbReference>
<dbReference type="Proteomes" id="UP000006039">
    <property type="component" value="Unassembled WGS sequence"/>
</dbReference>
<evidence type="ECO:0000313" key="2">
    <source>
        <dbReference type="EnsemblFungi" id="EJT77749"/>
    </source>
</evidence>
<dbReference type="VEuPathDB" id="FungiDB:GGTG_02854"/>
<reference evidence="1" key="2">
    <citation type="submission" date="2010-07" db="EMBL/GenBank/DDBJ databases">
        <authorList>
            <consortium name="The Broad Institute Genome Sequencing Platform"/>
            <consortium name="Broad Institute Genome Sequencing Center for Infectious Disease"/>
            <person name="Ma L.-J."/>
            <person name="Dead R."/>
            <person name="Young S."/>
            <person name="Zeng Q."/>
            <person name="Koehrsen M."/>
            <person name="Alvarado L."/>
            <person name="Berlin A."/>
            <person name="Chapman S.B."/>
            <person name="Chen Z."/>
            <person name="Freedman E."/>
            <person name="Gellesch M."/>
            <person name="Goldberg J."/>
            <person name="Griggs A."/>
            <person name="Gujja S."/>
            <person name="Heilman E.R."/>
            <person name="Heiman D."/>
            <person name="Hepburn T."/>
            <person name="Howarth C."/>
            <person name="Jen D."/>
            <person name="Larson L."/>
            <person name="Mehta T."/>
            <person name="Neiman D."/>
            <person name="Pearson M."/>
            <person name="Roberts A."/>
            <person name="Saif S."/>
            <person name="Shea T."/>
            <person name="Shenoy N."/>
            <person name="Sisk P."/>
            <person name="Stolte C."/>
            <person name="Sykes S."/>
            <person name="Walk T."/>
            <person name="White J."/>
            <person name="Yandava C."/>
            <person name="Haas B."/>
            <person name="Nusbaum C."/>
            <person name="Birren B."/>
        </authorList>
    </citation>
    <scope>NUCLEOTIDE SEQUENCE</scope>
    <source>
        <strain evidence="1">R3-111a-1</strain>
    </source>
</reference>
<protein>
    <submittedName>
        <fullName evidence="1 2">Uncharacterized protein</fullName>
    </submittedName>
</protein>
<name>J3NNJ7_GAET3</name>
<sequence>MRRPPRGPSELMLVTTLVTMCESPQTPTRIGTTQGIFTLFWYSWTHACTDCVETSRWPCLDISPGTWQYEGRGEQDMTPVHTYYL</sequence>